<keyword evidence="2" id="KW-0812">Transmembrane</keyword>
<dbReference type="InterPro" id="IPR021373">
    <property type="entry name" value="DUF2993"/>
</dbReference>
<keyword evidence="2" id="KW-1133">Transmembrane helix</keyword>
<evidence type="ECO:0000256" key="1">
    <source>
        <dbReference type="SAM" id="MobiDB-lite"/>
    </source>
</evidence>
<keyword evidence="4" id="KW-1185">Reference proteome</keyword>
<dbReference type="EMBL" id="CP109106">
    <property type="protein sequence ID" value="WSB73524.1"/>
    <property type="molecule type" value="Genomic_DNA"/>
</dbReference>
<feature type="compositionally biased region" description="Low complexity" evidence="1">
    <location>
        <begin position="149"/>
        <end position="164"/>
    </location>
</feature>
<accession>A0ABZ1FSU3</accession>
<feature type="region of interest" description="Disordered" evidence="1">
    <location>
        <begin position="149"/>
        <end position="177"/>
    </location>
</feature>
<feature type="transmembrane region" description="Helical" evidence="2">
    <location>
        <begin position="184"/>
        <end position="205"/>
    </location>
</feature>
<dbReference type="RefSeq" id="WP_326623133.1">
    <property type="nucleotide sequence ID" value="NZ_CP109106.1"/>
</dbReference>
<feature type="region of interest" description="Disordered" evidence="1">
    <location>
        <begin position="55"/>
        <end position="103"/>
    </location>
</feature>
<evidence type="ECO:0000313" key="4">
    <source>
        <dbReference type="Proteomes" id="UP001344251"/>
    </source>
</evidence>
<protein>
    <submittedName>
        <fullName evidence="3">DUF2993 domain-containing protein</fullName>
    </submittedName>
</protein>
<reference evidence="3 4" key="1">
    <citation type="submission" date="2022-10" db="EMBL/GenBank/DDBJ databases">
        <title>The complete genomes of actinobacterial strains from the NBC collection.</title>
        <authorList>
            <person name="Joergensen T.S."/>
            <person name="Alvarez Arevalo M."/>
            <person name="Sterndorff E.B."/>
            <person name="Faurdal D."/>
            <person name="Vuksanovic O."/>
            <person name="Mourched A.-S."/>
            <person name="Charusanti P."/>
            <person name="Shaw S."/>
            <person name="Blin K."/>
            <person name="Weber T."/>
        </authorList>
    </citation>
    <scope>NUCLEOTIDE SEQUENCE [LARGE SCALE GENOMIC DNA]</scope>
    <source>
        <strain evidence="3 4">NBC 01774</strain>
    </source>
</reference>
<gene>
    <name evidence="3" type="ORF">OG863_39385</name>
</gene>
<evidence type="ECO:0000256" key="2">
    <source>
        <dbReference type="SAM" id="Phobius"/>
    </source>
</evidence>
<dbReference type="Proteomes" id="UP001344251">
    <property type="component" value="Chromosome"/>
</dbReference>
<name>A0ABZ1FSU3_9ACTN</name>
<keyword evidence="2" id="KW-0472">Membrane</keyword>
<organism evidence="3 4">
    <name type="scientific">Streptomyces decoyicus</name>
    <dbReference type="NCBI Taxonomy" id="249567"/>
    <lineage>
        <taxon>Bacteria</taxon>
        <taxon>Bacillati</taxon>
        <taxon>Actinomycetota</taxon>
        <taxon>Actinomycetes</taxon>
        <taxon>Kitasatosporales</taxon>
        <taxon>Streptomycetaceae</taxon>
        <taxon>Streptomyces</taxon>
    </lineage>
</organism>
<sequence length="481" mass="49505">MKKFRCVGAAAPLGAPTSRRPCTTWFECLVCGRMVAMFSNEPSADFMGRVPVSRAVQDGPASDNQGPDEPSVQGGEEPDASSAQGSTAGADAGTGTGHATAVTDQGTGLGAGAGVGTSTAATAAATATATGTDSATPTGAEISVVGPAGAAAAADAGTDNTSTGDGKEHPRAGRKPRRLVRRTAKLVVASAVVLAFLVLGDRWAVLYAENLAAQQVQKALKLRAEPEVHIDSFPFIGQVLAGNIGHVEVNVPDVDAGPVSVAQVKGTVDGIRIVGSLPSSVKGAVLSRVRGDILLDFKDLNREVGASQVHLMPGPGKNTVLAGGDLPVGDRQAQVRGRAQLERTGDRGLRMTVQDTRVVVPGLLTYVPGKGGGLQLTAPVAEKMDEGELQQATGQHVRPQQMMKGRVLDTLVDHPSLLKPTGIDPSLVQGLQKLREPKVAQRMEFSGQLPGNLPGDIRLRDISVTKDGVRAQLSGKDVPVG</sequence>
<feature type="compositionally biased region" description="Low complexity" evidence="1">
    <location>
        <begin position="80"/>
        <end position="103"/>
    </location>
</feature>
<proteinExistence type="predicted"/>
<evidence type="ECO:0000313" key="3">
    <source>
        <dbReference type="EMBL" id="WSB73524.1"/>
    </source>
</evidence>
<dbReference type="Pfam" id="PF11209">
    <property type="entry name" value="LmeA"/>
    <property type="match status" value="1"/>
</dbReference>